<feature type="binding site" evidence="12">
    <location>
        <position position="173"/>
    </location>
    <ligand>
        <name>Mg(2+)</name>
        <dbReference type="ChEBI" id="CHEBI:18420"/>
    </ligand>
</feature>
<keyword evidence="15" id="KW-1185">Reference proteome</keyword>
<dbReference type="InterPro" id="IPR023214">
    <property type="entry name" value="HAD_sf"/>
</dbReference>
<evidence type="ECO:0000256" key="8">
    <source>
        <dbReference type="ARBA" id="ARBA00044968"/>
    </source>
</evidence>
<feature type="binding site" evidence="11">
    <location>
        <position position="79"/>
    </location>
    <ligand>
        <name>substrate</name>
    </ligand>
</feature>
<dbReference type="PANTHER" id="PTHR46193:SF18">
    <property type="entry name" value="HEXITOL PHOSPHATASE B"/>
    <property type="match status" value="1"/>
</dbReference>
<dbReference type="SUPFAM" id="SSF56784">
    <property type="entry name" value="HAD-like"/>
    <property type="match status" value="1"/>
</dbReference>
<evidence type="ECO:0000256" key="1">
    <source>
        <dbReference type="ARBA" id="ARBA00006171"/>
    </source>
</evidence>
<dbReference type="InterPro" id="IPR010976">
    <property type="entry name" value="B-phosphoglucomutase_hydrolase"/>
</dbReference>
<feature type="site" description="Important for catalytic activity and assists the phosphoryl transfer reaction to Asp8 by balancing charge and orienting the reacting groups" evidence="13">
    <location>
        <position position="117"/>
    </location>
</feature>
<evidence type="ECO:0000256" key="5">
    <source>
        <dbReference type="ARBA" id="ARBA00023235"/>
    </source>
</evidence>
<feature type="site" description="Important for catalytic activity and assists the phosphoryl transfer reaction to Asp8 by balancing charge and orienting the reacting groups" evidence="13">
    <location>
        <position position="148"/>
    </location>
</feature>
<dbReference type="EC" id="5.4.2.6" evidence="8"/>
<keyword evidence="5 14" id="KW-0413">Isomerase</keyword>
<feature type="binding site" evidence="11">
    <location>
        <position position="28"/>
    </location>
    <ligand>
        <name>substrate</name>
    </ligand>
</feature>
<evidence type="ECO:0000256" key="6">
    <source>
        <dbReference type="ARBA" id="ARBA00023277"/>
    </source>
</evidence>
<dbReference type="CDD" id="cd02598">
    <property type="entry name" value="HAD_BPGM"/>
    <property type="match status" value="1"/>
</dbReference>
<dbReference type="GO" id="GO:0008801">
    <property type="term" value="F:beta-phosphoglucomutase activity"/>
    <property type="evidence" value="ECO:0007669"/>
    <property type="project" value="UniProtKB-EC"/>
</dbReference>
<dbReference type="AlphaFoldDB" id="A0A6B3R576"/>
<evidence type="ECO:0000313" key="14">
    <source>
        <dbReference type="EMBL" id="NEV94155.1"/>
    </source>
</evidence>
<accession>A0A6B3R576</accession>
<feature type="binding site" evidence="11">
    <location>
        <begin position="117"/>
        <end position="121"/>
    </location>
    <ligand>
        <name>substrate</name>
    </ligand>
</feature>
<comment type="catalytic activity">
    <reaction evidence="7">
        <text>beta-D-glucose 1-phosphate = beta-D-glucose 6-phosphate</text>
        <dbReference type="Rhea" id="RHEA:20113"/>
        <dbReference type="ChEBI" id="CHEBI:57684"/>
        <dbReference type="ChEBI" id="CHEBI:58247"/>
        <dbReference type="EC" id="5.4.2.6"/>
    </reaction>
</comment>
<dbReference type="InterPro" id="IPR051600">
    <property type="entry name" value="Beta-PGM-like"/>
</dbReference>
<sequence>MKSQFKKAFIFDLDGVIVDTAKFHFLAWKNLAESLEVSFSEEENEQLKGVSRINSLQKILEWGNKSISEDKFNSLMAQKNEEYLAFVDRMSPEDILPGVLETLTYLKENNYPIALGSASKNARHILTKVGLTSYFDHIVDGNEVSKAKPDPEVFLKGCELLGVEPEQAIVFEDSQAGIKAANTAHMLSVGIGDKAVLSEADFNFEGFTELTEDTLKTLTNFKK</sequence>
<evidence type="ECO:0000256" key="4">
    <source>
        <dbReference type="ARBA" id="ARBA00022842"/>
    </source>
</evidence>
<dbReference type="InterPro" id="IPR023198">
    <property type="entry name" value="PGP-like_dom2"/>
</dbReference>
<keyword evidence="2" id="KW-0597">Phosphoprotein</keyword>
<feature type="binding site" evidence="12">
    <location>
        <position position="12"/>
    </location>
    <ligand>
        <name>Mg(2+)</name>
        <dbReference type="ChEBI" id="CHEBI:18420"/>
    </ligand>
</feature>
<dbReference type="SFLD" id="SFLDS00003">
    <property type="entry name" value="Haloacid_Dehalogenase"/>
    <property type="match status" value="1"/>
</dbReference>
<comment type="similarity">
    <text evidence="1">Belongs to the HAD-like hydrolase superfamily. CbbY/CbbZ/Gph/YieH family.</text>
</comment>
<dbReference type="GO" id="GO:0000287">
    <property type="term" value="F:magnesium ion binding"/>
    <property type="evidence" value="ECO:0007669"/>
    <property type="project" value="InterPro"/>
</dbReference>
<dbReference type="EMBL" id="JAAIKD010000004">
    <property type="protein sequence ID" value="NEV94155.1"/>
    <property type="molecule type" value="Genomic_DNA"/>
</dbReference>
<dbReference type="PRINTS" id="PR00413">
    <property type="entry name" value="HADHALOGNASE"/>
</dbReference>
<evidence type="ECO:0000256" key="9">
    <source>
        <dbReference type="ARBA" id="ARBA00044991"/>
    </source>
</evidence>
<feature type="binding site" evidence="11">
    <location>
        <position position="55"/>
    </location>
    <ligand>
        <name>substrate</name>
    </ligand>
</feature>
<evidence type="ECO:0000313" key="15">
    <source>
        <dbReference type="Proteomes" id="UP000478505"/>
    </source>
</evidence>
<dbReference type="InterPro" id="IPR036412">
    <property type="entry name" value="HAD-like_sf"/>
</dbReference>
<dbReference type="Gene3D" id="3.40.50.1000">
    <property type="entry name" value="HAD superfamily/HAD-like"/>
    <property type="match status" value="1"/>
</dbReference>
<dbReference type="SFLD" id="SFLDG01129">
    <property type="entry name" value="C1.5:_HAD__Beta-PGM__Phosphata"/>
    <property type="match status" value="1"/>
</dbReference>
<dbReference type="NCBIfam" id="TIGR01509">
    <property type="entry name" value="HAD-SF-IA-v3"/>
    <property type="match status" value="1"/>
</dbReference>
<evidence type="ECO:0000256" key="11">
    <source>
        <dbReference type="PIRSR" id="PIRSR610972-2"/>
    </source>
</evidence>
<feature type="binding site" evidence="11">
    <location>
        <position position="148"/>
    </location>
    <ligand>
        <name>substrate</name>
    </ligand>
</feature>
<protein>
    <recommendedName>
        <fullName evidence="9">Beta-phosphoglucomutase</fullName>
        <ecNumber evidence="8">5.4.2.6</ecNumber>
    </recommendedName>
</protein>
<dbReference type="NCBIfam" id="TIGR01990">
    <property type="entry name" value="bPGM"/>
    <property type="match status" value="1"/>
</dbReference>
<evidence type="ECO:0000256" key="13">
    <source>
        <dbReference type="PIRSR" id="PIRSR610972-4"/>
    </source>
</evidence>
<feature type="binding site" evidence="12">
    <location>
        <position position="172"/>
    </location>
    <ligand>
        <name>Mg(2+)</name>
        <dbReference type="ChEBI" id="CHEBI:18420"/>
    </ligand>
</feature>
<comment type="caution">
    <text evidence="14">The sequence shown here is derived from an EMBL/GenBank/DDBJ whole genome shotgun (WGS) entry which is preliminary data.</text>
</comment>
<dbReference type="InterPro" id="IPR010972">
    <property type="entry name" value="Beta-PGM"/>
</dbReference>
<proteinExistence type="inferred from homology"/>
<dbReference type="NCBIfam" id="TIGR02009">
    <property type="entry name" value="PGMB-YQAB-SF"/>
    <property type="match status" value="1"/>
</dbReference>
<comment type="cofactor">
    <cofactor evidence="12">
        <name>Mg(2+)</name>
        <dbReference type="ChEBI" id="CHEBI:18420"/>
    </cofactor>
    <text evidence="12">Binds 2 magnesium ions per subunit.</text>
</comment>
<dbReference type="Pfam" id="PF13419">
    <property type="entry name" value="HAD_2"/>
    <property type="match status" value="1"/>
</dbReference>
<evidence type="ECO:0000256" key="3">
    <source>
        <dbReference type="ARBA" id="ARBA00022723"/>
    </source>
</evidence>
<gene>
    <name evidence="14" type="primary">pgmB</name>
    <name evidence="14" type="ORF">G3567_08355</name>
</gene>
<feature type="binding site" evidence="11">
    <location>
        <begin position="12"/>
        <end position="14"/>
    </location>
    <ligand>
        <name>substrate</name>
    </ligand>
</feature>
<dbReference type="GO" id="GO:0005975">
    <property type="term" value="P:carbohydrate metabolic process"/>
    <property type="evidence" value="ECO:0007669"/>
    <property type="project" value="InterPro"/>
</dbReference>
<feature type="active site" description="Proton donor/acceptor" evidence="10">
    <location>
        <position position="14"/>
    </location>
</feature>
<reference evidence="14 15" key="1">
    <citation type="submission" date="2020-02" db="EMBL/GenBank/DDBJ databases">
        <title>Flavobacteriaceae Psychroflexus bacterium YR1-1, complete genome.</title>
        <authorList>
            <person name="Li Y."/>
            <person name="Wu S."/>
        </authorList>
    </citation>
    <scope>NUCLEOTIDE SEQUENCE [LARGE SCALE GENOMIC DNA]</scope>
    <source>
        <strain evidence="14 15">YR1-1</strain>
    </source>
</reference>
<feature type="binding site" evidence="11">
    <location>
        <begin position="47"/>
        <end position="52"/>
    </location>
    <ligand>
        <name>substrate</name>
    </ligand>
</feature>
<keyword evidence="3 12" id="KW-0479">Metal-binding</keyword>
<dbReference type="SFLD" id="SFLDG01135">
    <property type="entry name" value="C1.5.6:_HAD__Beta-PGM__Phospha"/>
    <property type="match status" value="1"/>
</dbReference>
<keyword evidence="4 12" id="KW-0460">Magnesium</keyword>
<evidence type="ECO:0000256" key="12">
    <source>
        <dbReference type="PIRSR" id="PIRSR610972-3"/>
    </source>
</evidence>
<dbReference type="SFLD" id="SFLDF00046">
    <property type="entry name" value="beta-phosphoglucomutase"/>
    <property type="match status" value="1"/>
</dbReference>
<dbReference type="Proteomes" id="UP000478505">
    <property type="component" value="Unassembled WGS sequence"/>
</dbReference>
<evidence type="ECO:0000256" key="2">
    <source>
        <dbReference type="ARBA" id="ARBA00022553"/>
    </source>
</evidence>
<keyword evidence="6" id="KW-0119">Carbohydrate metabolism</keyword>
<dbReference type="PANTHER" id="PTHR46193">
    <property type="entry name" value="6-PHOSPHOGLUCONATE PHOSPHATASE"/>
    <property type="match status" value="1"/>
</dbReference>
<dbReference type="Gene3D" id="1.10.150.240">
    <property type="entry name" value="Putative phosphatase, domain 2"/>
    <property type="match status" value="1"/>
</dbReference>
<evidence type="ECO:0000256" key="10">
    <source>
        <dbReference type="PIRSR" id="PIRSR610972-1"/>
    </source>
</evidence>
<evidence type="ECO:0000256" key="7">
    <source>
        <dbReference type="ARBA" id="ARBA00044926"/>
    </source>
</evidence>
<dbReference type="InterPro" id="IPR006439">
    <property type="entry name" value="HAD-SF_hydro_IA"/>
</dbReference>
<name>A0A6B3R576_9FLAO</name>
<feature type="active site" description="Nucleophile" evidence="10">
    <location>
        <position position="12"/>
    </location>
</feature>
<dbReference type="InterPro" id="IPR041492">
    <property type="entry name" value="HAD_2"/>
</dbReference>
<organism evidence="14 15">
    <name type="scientific">Psychroflexus aurantiacus</name>
    <dbReference type="NCBI Taxonomy" id="2709310"/>
    <lineage>
        <taxon>Bacteria</taxon>
        <taxon>Pseudomonadati</taxon>
        <taxon>Bacteroidota</taxon>
        <taxon>Flavobacteriia</taxon>
        <taxon>Flavobacteriales</taxon>
        <taxon>Flavobacteriaceae</taxon>
        <taxon>Psychroflexus</taxon>
    </lineage>
</organism>
<feature type="binding site" evidence="12">
    <location>
        <position position="14"/>
    </location>
    <ligand>
        <name>Mg(2+)</name>
        <dbReference type="ChEBI" id="CHEBI:18420"/>
    </ligand>
</feature>